<dbReference type="Pfam" id="PF00480">
    <property type="entry name" value="ROK"/>
    <property type="match status" value="1"/>
</dbReference>
<name>A0ABW0NKC6_9MICO</name>
<protein>
    <submittedName>
        <fullName evidence="2">ROK family protein</fullName>
    </submittedName>
</protein>
<dbReference type="PANTHER" id="PTHR18964">
    <property type="entry name" value="ROK (REPRESSOR, ORF, KINASE) FAMILY"/>
    <property type="match status" value="1"/>
</dbReference>
<accession>A0ABW0NKC6</accession>
<dbReference type="InterPro" id="IPR000600">
    <property type="entry name" value="ROK"/>
</dbReference>
<dbReference type="Proteomes" id="UP001596039">
    <property type="component" value="Unassembled WGS sequence"/>
</dbReference>
<dbReference type="SUPFAM" id="SSF53067">
    <property type="entry name" value="Actin-like ATPase domain"/>
    <property type="match status" value="1"/>
</dbReference>
<dbReference type="RefSeq" id="WP_386738351.1">
    <property type="nucleotide sequence ID" value="NZ_JBHSMG010000001.1"/>
</dbReference>
<dbReference type="PROSITE" id="PS01125">
    <property type="entry name" value="ROK"/>
    <property type="match status" value="1"/>
</dbReference>
<gene>
    <name evidence="2" type="ORF">ACFPJ4_00670</name>
</gene>
<organism evidence="2 3">
    <name type="scientific">Lysinimonas soli</name>
    <dbReference type="NCBI Taxonomy" id="1074233"/>
    <lineage>
        <taxon>Bacteria</taxon>
        <taxon>Bacillati</taxon>
        <taxon>Actinomycetota</taxon>
        <taxon>Actinomycetes</taxon>
        <taxon>Micrococcales</taxon>
        <taxon>Microbacteriaceae</taxon>
        <taxon>Lysinimonas</taxon>
    </lineage>
</organism>
<sequence length="381" mass="40070">MTSASERRPGWPAMYDGQRRVLRDLIVHGDRSRVELARRMDVSRASLSRITRELIDLGLVAEGAIQYSATRGRPSELVHVRAGAASFAGFKLTGTDLYAVVTDLSATVIAEYEEPLASTEPEAVADQIAAVAGRILDGVPLAAAIGVCLAGDVFERDGVQLVERSSFLGWSSTPLRDLVESRVDLPVTVSNDVVSLTAGHHWFGAGVGAETLVVYGLGAGIGAGVVVHDEVHTGAHGRSGHVGHSRVEGEGRPCALGHVDCIHSFVTMGSICFNAGVDDTEYDAVLARARAGEPTALAAFALAAEALGVVIADAVNTIDPEKVLITGEGVDMVGLAPERLRQGLRAELEQVDLDSVVIELPGFSFSDYARGAAVSAMRELI</sequence>
<reference evidence="3" key="1">
    <citation type="journal article" date="2019" name="Int. J. Syst. Evol. Microbiol.">
        <title>The Global Catalogue of Microorganisms (GCM) 10K type strain sequencing project: providing services to taxonomists for standard genome sequencing and annotation.</title>
        <authorList>
            <consortium name="The Broad Institute Genomics Platform"/>
            <consortium name="The Broad Institute Genome Sequencing Center for Infectious Disease"/>
            <person name="Wu L."/>
            <person name="Ma J."/>
        </authorList>
    </citation>
    <scope>NUCLEOTIDE SEQUENCE [LARGE SCALE GENOMIC DNA]</scope>
    <source>
        <strain evidence="3">CGMCC 4.6997</strain>
    </source>
</reference>
<evidence type="ECO:0000313" key="2">
    <source>
        <dbReference type="EMBL" id="MFC5500745.1"/>
    </source>
</evidence>
<keyword evidence="3" id="KW-1185">Reference proteome</keyword>
<dbReference type="InterPro" id="IPR036390">
    <property type="entry name" value="WH_DNA-bd_sf"/>
</dbReference>
<dbReference type="SUPFAM" id="SSF46785">
    <property type="entry name" value="Winged helix' DNA-binding domain"/>
    <property type="match status" value="1"/>
</dbReference>
<dbReference type="InterPro" id="IPR049874">
    <property type="entry name" value="ROK_cs"/>
</dbReference>
<evidence type="ECO:0000313" key="3">
    <source>
        <dbReference type="Proteomes" id="UP001596039"/>
    </source>
</evidence>
<proteinExistence type="inferred from homology"/>
<evidence type="ECO:0000256" key="1">
    <source>
        <dbReference type="ARBA" id="ARBA00006479"/>
    </source>
</evidence>
<dbReference type="InterPro" id="IPR043129">
    <property type="entry name" value="ATPase_NBD"/>
</dbReference>
<comment type="caution">
    <text evidence="2">The sequence shown here is derived from an EMBL/GenBank/DDBJ whole genome shotgun (WGS) entry which is preliminary data.</text>
</comment>
<dbReference type="Gene3D" id="1.10.10.10">
    <property type="entry name" value="Winged helix-like DNA-binding domain superfamily/Winged helix DNA-binding domain"/>
    <property type="match status" value="1"/>
</dbReference>
<comment type="similarity">
    <text evidence="1">Belongs to the ROK (NagC/XylR) family.</text>
</comment>
<dbReference type="PANTHER" id="PTHR18964:SF149">
    <property type="entry name" value="BIFUNCTIONAL UDP-N-ACETYLGLUCOSAMINE 2-EPIMERASE_N-ACETYLMANNOSAMINE KINASE"/>
    <property type="match status" value="1"/>
</dbReference>
<dbReference type="Gene3D" id="3.30.420.40">
    <property type="match status" value="2"/>
</dbReference>
<dbReference type="InterPro" id="IPR036388">
    <property type="entry name" value="WH-like_DNA-bd_sf"/>
</dbReference>
<dbReference type="EMBL" id="JBHSMG010000001">
    <property type="protein sequence ID" value="MFC5500745.1"/>
    <property type="molecule type" value="Genomic_DNA"/>
</dbReference>